<dbReference type="eggNOG" id="ENOG5033IMB">
    <property type="taxonomic scope" value="Bacteria"/>
</dbReference>
<dbReference type="EMBL" id="CP001229">
    <property type="protein sequence ID" value="ACN99603.1"/>
    <property type="molecule type" value="Genomic_DNA"/>
</dbReference>
<dbReference type="KEGG" id="saf:SULAZ_0800"/>
<name>C1DUJ3_SULAA</name>
<sequence>MEKKRLKDVSQVVETQEGVKIEVKESVNLEGIKEIVDNCKTGKCDCMSQEVKAKVSFMDFRVENGKPVIEIKGDVKEEDIRQALEKSQKYLDVK</sequence>
<dbReference type="STRING" id="204536.SULAZ_0800"/>
<organism evidence="1 2">
    <name type="scientific">Sulfurihydrogenibium azorense (strain DSM 15241 / OCM 825 / Az-Fu1)</name>
    <dbReference type="NCBI Taxonomy" id="204536"/>
    <lineage>
        <taxon>Bacteria</taxon>
        <taxon>Pseudomonadati</taxon>
        <taxon>Aquificota</taxon>
        <taxon>Aquificia</taxon>
        <taxon>Aquificales</taxon>
        <taxon>Hydrogenothermaceae</taxon>
        <taxon>Sulfurihydrogenibium</taxon>
    </lineage>
</organism>
<dbReference type="OrthoDB" id="15036at2"/>
<dbReference type="AlphaFoldDB" id="C1DUJ3"/>
<proteinExistence type="predicted"/>
<dbReference type="HOGENOM" id="CLU_2409277_0_0_0"/>
<reference evidence="1 2" key="1">
    <citation type="journal article" date="2009" name="J. Bacteriol.">
        <title>Complete and draft genome sequences of six members of the Aquificales.</title>
        <authorList>
            <person name="Reysenbach A.L."/>
            <person name="Hamamura N."/>
            <person name="Podar M."/>
            <person name="Griffiths E."/>
            <person name="Ferreira S."/>
            <person name="Hochstein R."/>
            <person name="Heidelberg J."/>
            <person name="Johnson J."/>
            <person name="Mead D."/>
            <person name="Pohorille A."/>
            <person name="Sarmiento M."/>
            <person name="Schweighofer K."/>
            <person name="Seshadri R."/>
            <person name="Voytek M.A."/>
        </authorList>
    </citation>
    <scope>NUCLEOTIDE SEQUENCE [LARGE SCALE GENOMIC DNA]</scope>
    <source>
        <strain evidence="2">Az-Fu1 / DSM 15241 / OCM 825</strain>
    </source>
</reference>
<dbReference type="RefSeq" id="WP_012674915.1">
    <property type="nucleotide sequence ID" value="NC_012438.1"/>
</dbReference>
<accession>C1DUJ3</accession>
<dbReference type="Proteomes" id="UP000001369">
    <property type="component" value="Chromosome"/>
</dbReference>
<evidence type="ECO:0000313" key="1">
    <source>
        <dbReference type="EMBL" id="ACN99603.1"/>
    </source>
</evidence>
<keyword evidence="2" id="KW-1185">Reference proteome</keyword>
<evidence type="ECO:0000313" key="2">
    <source>
        <dbReference type="Proteomes" id="UP000001369"/>
    </source>
</evidence>
<protein>
    <submittedName>
        <fullName evidence="1">Uncharacterized protein</fullName>
    </submittedName>
</protein>
<gene>
    <name evidence="1" type="ordered locus">SULAZ_0800</name>
</gene>